<keyword evidence="1" id="KW-0812">Transmembrane</keyword>
<proteinExistence type="predicted"/>
<evidence type="ECO:0000313" key="2">
    <source>
        <dbReference type="EMBL" id="GBG07137.1"/>
    </source>
</evidence>
<keyword evidence="1" id="KW-1133">Transmembrane helix</keyword>
<reference evidence="2 3" key="1">
    <citation type="submission" date="2017-08" db="EMBL/GenBank/DDBJ databases">
        <title>Substantial Increase in Enzyme Production by Combined Drug-Resistance Mutations in Paenibacillus agaridevorans.</title>
        <authorList>
            <person name="Tanaka Y."/>
            <person name="Funane K."/>
            <person name="Hosaka T."/>
            <person name="Shiwa Y."/>
            <person name="Fujita N."/>
            <person name="Miyazaki T."/>
            <person name="Yoshikawa H."/>
            <person name="Murakami K."/>
            <person name="Kasahara K."/>
            <person name="Inaoka T."/>
            <person name="Hiraga Y."/>
            <person name="Ochi K."/>
        </authorList>
    </citation>
    <scope>NUCLEOTIDE SEQUENCE [LARGE SCALE GENOMIC DNA]</scope>
    <source>
        <strain evidence="2 3">T-3040</strain>
    </source>
</reference>
<evidence type="ECO:0000313" key="3">
    <source>
        <dbReference type="Proteomes" id="UP000245202"/>
    </source>
</evidence>
<feature type="transmembrane region" description="Helical" evidence="1">
    <location>
        <begin position="83"/>
        <end position="100"/>
    </location>
</feature>
<feature type="transmembrane region" description="Helical" evidence="1">
    <location>
        <begin position="56"/>
        <end position="77"/>
    </location>
</feature>
<dbReference type="Pfam" id="PF10710">
    <property type="entry name" value="DUF2512"/>
    <property type="match status" value="1"/>
</dbReference>
<accession>A0A2R5EKR8</accession>
<dbReference type="InterPro" id="IPR019649">
    <property type="entry name" value="DUF2512"/>
</dbReference>
<dbReference type="AlphaFoldDB" id="A0A2R5EKR8"/>
<evidence type="ECO:0008006" key="4">
    <source>
        <dbReference type="Google" id="ProtNLM"/>
    </source>
</evidence>
<dbReference type="EMBL" id="BDQX01000078">
    <property type="protein sequence ID" value="GBG07137.1"/>
    <property type="molecule type" value="Genomic_DNA"/>
</dbReference>
<evidence type="ECO:0000256" key="1">
    <source>
        <dbReference type="SAM" id="Phobius"/>
    </source>
</evidence>
<feature type="transmembrane region" description="Helical" evidence="1">
    <location>
        <begin position="5"/>
        <end position="21"/>
    </location>
</feature>
<dbReference type="Proteomes" id="UP000245202">
    <property type="component" value="Unassembled WGS sequence"/>
</dbReference>
<dbReference type="RefSeq" id="WP_087568342.1">
    <property type="nucleotide sequence ID" value="NZ_BDQX01000078.1"/>
</dbReference>
<keyword evidence="3" id="KW-1185">Reference proteome</keyword>
<comment type="caution">
    <text evidence="2">The sequence shown here is derived from an EMBL/GenBank/DDBJ whole genome shotgun (WGS) entry which is preliminary data.</text>
</comment>
<sequence>MLKFILKWLVNGAIVVALLLYYTEIGFWNAALAATGLTVVSYLIGDQFLLRTTNNFFAALCDIVLAAIYLAVLSYGFSWDLSWGETAFIAFLIGVAEWVLHRFVFNEEFRVSG</sequence>
<protein>
    <recommendedName>
        <fullName evidence="4">DUF2512 domain-containing protein</fullName>
    </recommendedName>
</protein>
<gene>
    <name evidence="2" type="ORF">PAT3040_01685</name>
</gene>
<feature type="transmembrane region" description="Helical" evidence="1">
    <location>
        <begin position="27"/>
        <end position="44"/>
    </location>
</feature>
<organism evidence="2 3">
    <name type="scientific">Paenibacillus agaridevorans</name>
    <dbReference type="NCBI Taxonomy" id="171404"/>
    <lineage>
        <taxon>Bacteria</taxon>
        <taxon>Bacillati</taxon>
        <taxon>Bacillota</taxon>
        <taxon>Bacilli</taxon>
        <taxon>Bacillales</taxon>
        <taxon>Paenibacillaceae</taxon>
        <taxon>Paenibacillus</taxon>
    </lineage>
</organism>
<keyword evidence="1" id="KW-0472">Membrane</keyword>
<name>A0A2R5EKR8_9BACL</name>